<feature type="domain" description="OmpR/PhoB-type" evidence="9">
    <location>
        <begin position="124"/>
        <end position="224"/>
    </location>
</feature>
<dbReference type="RefSeq" id="WP_263036489.1">
    <property type="nucleotide sequence ID" value="NZ_JAOTPL010000001.1"/>
</dbReference>
<dbReference type="SUPFAM" id="SSF52172">
    <property type="entry name" value="CheY-like"/>
    <property type="match status" value="1"/>
</dbReference>
<dbReference type="Pfam" id="PF00486">
    <property type="entry name" value="Trans_reg_C"/>
    <property type="match status" value="1"/>
</dbReference>
<dbReference type="GO" id="GO:0032993">
    <property type="term" value="C:protein-DNA complex"/>
    <property type="evidence" value="ECO:0007669"/>
    <property type="project" value="TreeGrafter"/>
</dbReference>
<keyword evidence="4 7" id="KW-0238">DNA-binding</keyword>
<keyword evidence="3" id="KW-0805">Transcription regulation</keyword>
<dbReference type="Gene3D" id="6.10.250.690">
    <property type="match status" value="1"/>
</dbReference>
<dbReference type="InterPro" id="IPR001789">
    <property type="entry name" value="Sig_transdc_resp-reg_receiver"/>
</dbReference>
<evidence type="ECO:0000256" key="4">
    <source>
        <dbReference type="ARBA" id="ARBA00023125"/>
    </source>
</evidence>
<evidence type="ECO:0000256" key="6">
    <source>
        <dbReference type="PROSITE-ProRule" id="PRU00169"/>
    </source>
</evidence>
<evidence type="ECO:0000256" key="7">
    <source>
        <dbReference type="PROSITE-ProRule" id="PRU01091"/>
    </source>
</evidence>
<dbReference type="InterPro" id="IPR011006">
    <property type="entry name" value="CheY-like_superfamily"/>
</dbReference>
<dbReference type="Gene3D" id="1.10.10.10">
    <property type="entry name" value="Winged helix-like DNA-binding domain superfamily/Winged helix DNA-binding domain"/>
    <property type="match status" value="1"/>
</dbReference>
<evidence type="ECO:0000256" key="2">
    <source>
        <dbReference type="ARBA" id="ARBA00023012"/>
    </source>
</evidence>
<accession>A0AAE3IMF4</accession>
<reference evidence="10" key="1">
    <citation type="submission" date="2022-10" db="EMBL/GenBank/DDBJ databases">
        <authorList>
            <person name="Kim H.S."/>
            <person name="Kim J.-S."/>
            <person name="Suh M.K."/>
            <person name="Eom M.K."/>
            <person name="Lee J.-S."/>
        </authorList>
    </citation>
    <scope>NUCLEOTIDE SEQUENCE</scope>
    <source>
        <strain evidence="10">LIP-5</strain>
    </source>
</reference>
<dbReference type="Pfam" id="PF00072">
    <property type="entry name" value="Response_reg"/>
    <property type="match status" value="1"/>
</dbReference>
<dbReference type="GO" id="GO:0006355">
    <property type="term" value="P:regulation of DNA-templated transcription"/>
    <property type="evidence" value="ECO:0007669"/>
    <property type="project" value="InterPro"/>
</dbReference>
<dbReference type="PROSITE" id="PS50110">
    <property type="entry name" value="RESPONSE_REGULATORY"/>
    <property type="match status" value="1"/>
</dbReference>
<gene>
    <name evidence="10" type="ORF">OD355_00565</name>
</gene>
<keyword evidence="2" id="KW-0902">Two-component regulatory system</keyword>
<evidence type="ECO:0000259" key="8">
    <source>
        <dbReference type="PROSITE" id="PS50110"/>
    </source>
</evidence>
<feature type="domain" description="Response regulatory" evidence="8">
    <location>
        <begin position="2"/>
        <end position="116"/>
    </location>
</feature>
<dbReference type="CDD" id="cd00383">
    <property type="entry name" value="trans_reg_C"/>
    <property type="match status" value="1"/>
</dbReference>
<feature type="modified residue" description="4-aspartylphosphate" evidence="6">
    <location>
        <position position="51"/>
    </location>
</feature>
<keyword evidence="5" id="KW-0804">Transcription</keyword>
<dbReference type="InterPro" id="IPR039420">
    <property type="entry name" value="WalR-like"/>
</dbReference>
<comment type="caution">
    <text evidence="10">The sequence shown here is derived from an EMBL/GenBank/DDBJ whole genome shotgun (WGS) entry which is preliminary data.</text>
</comment>
<evidence type="ECO:0000259" key="9">
    <source>
        <dbReference type="PROSITE" id="PS51755"/>
    </source>
</evidence>
<keyword evidence="11" id="KW-1185">Reference proteome</keyword>
<protein>
    <submittedName>
        <fullName evidence="10">Response regulator transcription factor</fullName>
    </submittedName>
</protein>
<evidence type="ECO:0000256" key="3">
    <source>
        <dbReference type="ARBA" id="ARBA00023015"/>
    </source>
</evidence>
<dbReference type="GO" id="GO:0000156">
    <property type="term" value="F:phosphorelay response regulator activity"/>
    <property type="evidence" value="ECO:0007669"/>
    <property type="project" value="TreeGrafter"/>
</dbReference>
<proteinExistence type="predicted"/>
<evidence type="ECO:0000256" key="5">
    <source>
        <dbReference type="ARBA" id="ARBA00023163"/>
    </source>
</evidence>
<dbReference type="SMART" id="SM00448">
    <property type="entry name" value="REC"/>
    <property type="match status" value="1"/>
</dbReference>
<dbReference type="InterPro" id="IPR001867">
    <property type="entry name" value="OmpR/PhoB-type_DNA-bd"/>
</dbReference>
<organism evidence="10 11">
    <name type="scientific">Haoranjiania flava</name>
    <dbReference type="NCBI Taxonomy" id="1856322"/>
    <lineage>
        <taxon>Bacteria</taxon>
        <taxon>Pseudomonadati</taxon>
        <taxon>Bacteroidota</taxon>
        <taxon>Chitinophagia</taxon>
        <taxon>Chitinophagales</taxon>
        <taxon>Chitinophagaceae</taxon>
        <taxon>Haoranjiania</taxon>
    </lineage>
</organism>
<dbReference type="EMBL" id="JAOTPL010000001">
    <property type="protein sequence ID" value="MCU7693001.1"/>
    <property type="molecule type" value="Genomic_DNA"/>
</dbReference>
<dbReference type="Gene3D" id="3.40.50.2300">
    <property type="match status" value="1"/>
</dbReference>
<feature type="DNA-binding region" description="OmpR/PhoB-type" evidence="7">
    <location>
        <begin position="124"/>
        <end position="224"/>
    </location>
</feature>
<dbReference type="Proteomes" id="UP001209317">
    <property type="component" value="Unassembled WGS sequence"/>
</dbReference>
<keyword evidence="1 6" id="KW-0597">Phosphoprotein</keyword>
<dbReference type="GO" id="GO:0000976">
    <property type="term" value="F:transcription cis-regulatory region binding"/>
    <property type="evidence" value="ECO:0007669"/>
    <property type="project" value="TreeGrafter"/>
</dbReference>
<evidence type="ECO:0000313" key="10">
    <source>
        <dbReference type="EMBL" id="MCU7693001.1"/>
    </source>
</evidence>
<evidence type="ECO:0000313" key="11">
    <source>
        <dbReference type="Proteomes" id="UP001209317"/>
    </source>
</evidence>
<dbReference type="GO" id="GO:0005829">
    <property type="term" value="C:cytosol"/>
    <property type="evidence" value="ECO:0007669"/>
    <property type="project" value="TreeGrafter"/>
</dbReference>
<dbReference type="PANTHER" id="PTHR48111:SF22">
    <property type="entry name" value="REGULATOR OF RPOS"/>
    <property type="match status" value="1"/>
</dbReference>
<evidence type="ECO:0000256" key="1">
    <source>
        <dbReference type="ARBA" id="ARBA00022553"/>
    </source>
</evidence>
<dbReference type="SMART" id="SM00862">
    <property type="entry name" value="Trans_reg_C"/>
    <property type="match status" value="1"/>
</dbReference>
<name>A0AAE3IMF4_9BACT</name>
<dbReference type="AlphaFoldDB" id="A0AAE3IMF4"/>
<dbReference type="PROSITE" id="PS51755">
    <property type="entry name" value="OMPR_PHOB"/>
    <property type="match status" value="1"/>
</dbReference>
<dbReference type="PANTHER" id="PTHR48111">
    <property type="entry name" value="REGULATOR OF RPOS"/>
    <property type="match status" value="1"/>
</dbReference>
<dbReference type="InterPro" id="IPR036388">
    <property type="entry name" value="WH-like_DNA-bd_sf"/>
</dbReference>
<sequence length="224" mass="25926">MKVLIVEDERTLALEMEAFLKDSFYSCDIAFTAKQALKCTETNVYEFVLLDLGLPDRDGLELLKEIKEDLPDAAYIIVTARGQLEDRIKGLDLGADDYLSKPFSLLELNARMQAIKRRKFALNDTLVELNDFQVDLKKRMVYYNNAEIELSKKEFDILSYLVLHKNKPITRVQISEYIWGNFSDEEYDSNYIDVHIKNIRKKLSAHAPADFLETVRGVGYKIKI</sequence>